<evidence type="ECO:0008006" key="4">
    <source>
        <dbReference type="Google" id="ProtNLM"/>
    </source>
</evidence>
<dbReference type="EMBL" id="ML979140">
    <property type="protein sequence ID" value="KAF1912481.1"/>
    <property type="molecule type" value="Genomic_DNA"/>
</dbReference>
<organism evidence="2 3">
    <name type="scientific">Ampelomyces quisqualis</name>
    <name type="common">Powdery mildew agent</name>
    <dbReference type="NCBI Taxonomy" id="50730"/>
    <lineage>
        <taxon>Eukaryota</taxon>
        <taxon>Fungi</taxon>
        <taxon>Dikarya</taxon>
        <taxon>Ascomycota</taxon>
        <taxon>Pezizomycotina</taxon>
        <taxon>Dothideomycetes</taxon>
        <taxon>Pleosporomycetidae</taxon>
        <taxon>Pleosporales</taxon>
        <taxon>Pleosporineae</taxon>
        <taxon>Phaeosphaeriaceae</taxon>
        <taxon>Ampelomyces</taxon>
    </lineage>
</organism>
<evidence type="ECO:0000313" key="3">
    <source>
        <dbReference type="Proteomes" id="UP000800096"/>
    </source>
</evidence>
<feature type="chain" id="PRO_5025678218" description="Prokaryotic phospholipase A2-domain-containing protein" evidence="1">
    <location>
        <begin position="23"/>
        <end position="137"/>
    </location>
</feature>
<dbReference type="AlphaFoldDB" id="A0A6A5QA27"/>
<evidence type="ECO:0000256" key="1">
    <source>
        <dbReference type="SAM" id="SignalP"/>
    </source>
</evidence>
<name>A0A6A5QA27_AMPQU</name>
<proteinExistence type="predicted"/>
<sequence>MLLLTPATTVALLSTLACTTHALNNVFSEFYDKHGRDASKTGTHFDVGNPGCFQLDYTAVGLRFTKKNAVVAEMIRGPYCLYAYYDGFCPKGVRANATQDFSRIYLLDPKNPPAYPLNPALQGAESYKWTKSFCPDA</sequence>
<reference evidence="2" key="1">
    <citation type="journal article" date="2020" name="Stud. Mycol.">
        <title>101 Dothideomycetes genomes: a test case for predicting lifestyles and emergence of pathogens.</title>
        <authorList>
            <person name="Haridas S."/>
            <person name="Albert R."/>
            <person name="Binder M."/>
            <person name="Bloem J."/>
            <person name="Labutti K."/>
            <person name="Salamov A."/>
            <person name="Andreopoulos B."/>
            <person name="Baker S."/>
            <person name="Barry K."/>
            <person name="Bills G."/>
            <person name="Bluhm B."/>
            <person name="Cannon C."/>
            <person name="Castanera R."/>
            <person name="Culley D."/>
            <person name="Daum C."/>
            <person name="Ezra D."/>
            <person name="Gonzalez J."/>
            <person name="Henrissat B."/>
            <person name="Kuo A."/>
            <person name="Liang C."/>
            <person name="Lipzen A."/>
            <person name="Lutzoni F."/>
            <person name="Magnuson J."/>
            <person name="Mondo S."/>
            <person name="Nolan M."/>
            <person name="Ohm R."/>
            <person name="Pangilinan J."/>
            <person name="Park H.-J."/>
            <person name="Ramirez L."/>
            <person name="Alfaro M."/>
            <person name="Sun H."/>
            <person name="Tritt A."/>
            <person name="Yoshinaga Y."/>
            <person name="Zwiers L.-H."/>
            <person name="Turgeon B."/>
            <person name="Goodwin S."/>
            <person name="Spatafora J."/>
            <person name="Crous P."/>
            <person name="Grigoriev I."/>
        </authorList>
    </citation>
    <scope>NUCLEOTIDE SEQUENCE</scope>
    <source>
        <strain evidence="2">HMLAC05119</strain>
    </source>
</reference>
<evidence type="ECO:0000313" key="2">
    <source>
        <dbReference type="EMBL" id="KAF1912481.1"/>
    </source>
</evidence>
<accession>A0A6A5QA27</accession>
<dbReference type="Proteomes" id="UP000800096">
    <property type="component" value="Unassembled WGS sequence"/>
</dbReference>
<keyword evidence="3" id="KW-1185">Reference proteome</keyword>
<feature type="signal peptide" evidence="1">
    <location>
        <begin position="1"/>
        <end position="22"/>
    </location>
</feature>
<protein>
    <recommendedName>
        <fullName evidence="4">Prokaryotic phospholipase A2-domain-containing protein</fullName>
    </recommendedName>
</protein>
<keyword evidence="1" id="KW-0732">Signal</keyword>
<gene>
    <name evidence="2" type="ORF">BDU57DRAFT_367239</name>
</gene>